<dbReference type="GO" id="GO:0046872">
    <property type="term" value="F:metal ion binding"/>
    <property type="evidence" value="ECO:0007669"/>
    <property type="project" value="UniProtKB-KW"/>
</dbReference>
<dbReference type="Pfam" id="PF07519">
    <property type="entry name" value="Tannase"/>
    <property type="match status" value="1"/>
</dbReference>
<dbReference type="Proteomes" id="UP000250443">
    <property type="component" value="Unassembled WGS sequence"/>
</dbReference>
<dbReference type="EMBL" id="JADMCD010000020">
    <property type="protein sequence ID" value="MBF8643666.1"/>
    <property type="molecule type" value="Genomic_DNA"/>
</dbReference>
<keyword evidence="5 9" id="KW-0378">Hydrolase</keyword>
<feature type="chain" id="PRO_5016100067" evidence="8">
    <location>
        <begin position="29"/>
        <end position="570"/>
    </location>
</feature>
<evidence type="ECO:0000256" key="8">
    <source>
        <dbReference type="SAM" id="SignalP"/>
    </source>
</evidence>
<sequence length="570" mass="61026">MKRTITHKTLAVAGCVSALAFVIPLASADSTLSLQGSCTSLASKLARLDNTLIDTATRIDAGELKVGGHDIAAHCLIQGRMNPRTGIDGAHYAVGFEMRLPLAWNGRFFYQANGGLDGSVVTATGGLGGGPVTNALDKGFAVLSSDAGHTAQQNMTFGIDPQARLDYGYQAALRLTPMAKQALQIAYGRRPEHSYFGGCSNGGRHTFVAMNRLANDYDGFLAGAPGYRLPLAAVASIFGAQQYAKVATDPNDLSTAFTAQERALVAKRVLARCDALDGATDGLVQDYPRCQRTFSLWRDVPTCRGERNGQCLSIAQKRAIDPIFKGATTRVGKRFYSSFPYDSGLATKDVASWEFESPISRDSLAVGIVFGVPPVSPVTFDGKSLALNSSIDDLLARITRSSAIYTESAMRFMTPSNPTHLELLRQRGAKVMVYHGVSDPIFSVDDTVAWYEGLQKSNRGQAERFARLYTVPGMGHCQGGPSTDQFDMLTPLVNWVEKGKAPEQVIATARGVGNAGGVNADVPADWSPARTRPLCPYPRIALYNGTGDIESAASFSCRERPRGSSGNTEL</sequence>
<dbReference type="PANTHER" id="PTHR33938:SF15">
    <property type="entry name" value="FERULOYL ESTERASE B-RELATED"/>
    <property type="match status" value="1"/>
</dbReference>
<evidence type="ECO:0000256" key="5">
    <source>
        <dbReference type="ARBA" id="ARBA00022801"/>
    </source>
</evidence>
<dbReference type="InterPro" id="IPR029058">
    <property type="entry name" value="AB_hydrolase_fold"/>
</dbReference>
<dbReference type="EMBL" id="UAUF01000015">
    <property type="protein sequence ID" value="SPZ16584.1"/>
    <property type="molecule type" value="Genomic_DNA"/>
</dbReference>
<evidence type="ECO:0000256" key="4">
    <source>
        <dbReference type="ARBA" id="ARBA00022729"/>
    </source>
</evidence>
<keyword evidence="6" id="KW-0106">Calcium</keyword>
<keyword evidence="2" id="KW-0719">Serine esterase</keyword>
<dbReference type="Gene3D" id="3.40.50.1820">
    <property type="entry name" value="alpha/beta hydrolase"/>
    <property type="match status" value="1"/>
</dbReference>
<name>A0A2X2DB33_PSELU</name>
<evidence type="ECO:0000256" key="2">
    <source>
        <dbReference type="ARBA" id="ARBA00022487"/>
    </source>
</evidence>
<keyword evidence="12" id="KW-1185">Reference proteome</keyword>
<evidence type="ECO:0000313" key="11">
    <source>
        <dbReference type="Proteomes" id="UP000250443"/>
    </source>
</evidence>
<evidence type="ECO:0000313" key="9">
    <source>
        <dbReference type="EMBL" id="MBF8643666.1"/>
    </source>
</evidence>
<accession>A0A2X2DB33</accession>
<dbReference type="SMR" id="A0A2X2DB33"/>
<dbReference type="SUPFAM" id="SSF53474">
    <property type="entry name" value="alpha/beta-Hydrolases"/>
    <property type="match status" value="1"/>
</dbReference>
<keyword evidence="4 8" id="KW-0732">Signal</keyword>
<dbReference type="RefSeq" id="WP_073450650.1">
    <property type="nucleotide sequence ID" value="NZ_FQYS01000015.1"/>
</dbReference>
<dbReference type="PANTHER" id="PTHR33938">
    <property type="entry name" value="FERULOYL ESTERASE B-RELATED"/>
    <property type="match status" value="1"/>
</dbReference>
<dbReference type="AlphaFoldDB" id="A0A2X2DB33"/>
<dbReference type="InterPro" id="IPR011118">
    <property type="entry name" value="Tannase/feruloyl_esterase"/>
</dbReference>
<comment type="similarity">
    <text evidence="1">Belongs to the tannase family.</text>
</comment>
<evidence type="ECO:0000256" key="3">
    <source>
        <dbReference type="ARBA" id="ARBA00022723"/>
    </source>
</evidence>
<dbReference type="Proteomes" id="UP000626180">
    <property type="component" value="Unassembled WGS sequence"/>
</dbReference>
<reference evidence="9 12" key="2">
    <citation type="submission" date="2020-10" db="EMBL/GenBank/DDBJ databases">
        <title>Genome sequences of Pseudomonas isolates.</title>
        <authorList>
            <person name="Wessels L."/>
            <person name="Reich F."/>
            <person name="Hammerl J."/>
        </authorList>
    </citation>
    <scope>NUCLEOTIDE SEQUENCE [LARGE SCALE GENOMIC DNA]</scope>
    <source>
        <strain evidence="9 12">20-MO00624-0</strain>
    </source>
</reference>
<organism evidence="10 11">
    <name type="scientific">Pseudomonas luteola</name>
    <dbReference type="NCBI Taxonomy" id="47886"/>
    <lineage>
        <taxon>Bacteria</taxon>
        <taxon>Pseudomonadati</taxon>
        <taxon>Pseudomonadota</taxon>
        <taxon>Gammaproteobacteria</taxon>
        <taxon>Pseudomonadales</taxon>
        <taxon>Pseudomonadaceae</taxon>
        <taxon>Pseudomonas</taxon>
    </lineage>
</organism>
<keyword evidence="3" id="KW-0479">Metal-binding</keyword>
<proteinExistence type="inferred from homology"/>
<reference evidence="10 11" key="1">
    <citation type="submission" date="2018-06" db="EMBL/GenBank/DDBJ databases">
        <authorList>
            <consortium name="Pathogen Informatics"/>
            <person name="Doyle S."/>
        </authorList>
    </citation>
    <scope>NUCLEOTIDE SEQUENCE [LARGE SCALE GENOMIC DNA]</scope>
    <source>
        <strain evidence="10 11">NCTC11842</strain>
    </source>
</reference>
<evidence type="ECO:0000256" key="7">
    <source>
        <dbReference type="ARBA" id="ARBA00023157"/>
    </source>
</evidence>
<evidence type="ECO:0000256" key="1">
    <source>
        <dbReference type="ARBA" id="ARBA00006249"/>
    </source>
</evidence>
<evidence type="ECO:0000256" key="6">
    <source>
        <dbReference type="ARBA" id="ARBA00022837"/>
    </source>
</evidence>
<feature type="signal peptide" evidence="8">
    <location>
        <begin position="1"/>
        <end position="28"/>
    </location>
</feature>
<dbReference type="GO" id="GO:0052689">
    <property type="term" value="F:carboxylic ester hydrolase activity"/>
    <property type="evidence" value="ECO:0007669"/>
    <property type="project" value="UniProtKB-KW"/>
</dbReference>
<keyword evidence="7" id="KW-1015">Disulfide bond</keyword>
<gene>
    <name evidence="9" type="ORF">IRZ65_23690</name>
    <name evidence="10" type="ORF">NCTC11842_05617</name>
</gene>
<protein>
    <submittedName>
        <fullName evidence="9 10">Tannase</fullName>
    </submittedName>
</protein>
<evidence type="ECO:0000313" key="12">
    <source>
        <dbReference type="Proteomes" id="UP000626180"/>
    </source>
</evidence>
<evidence type="ECO:0000313" key="10">
    <source>
        <dbReference type="EMBL" id="SPZ16584.1"/>
    </source>
</evidence>